<keyword evidence="3" id="KW-1185">Reference proteome</keyword>
<evidence type="ECO:0000313" key="2">
    <source>
        <dbReference type="EMBL" id="KAG5560624.1"/>
    </source>
</evidence>
<evidence type="ECO:0000256" key="1">
    <source>
        <dbReference type="SAM" id="SignalP"/>
    </source>
</evidence>
<proteinExistence type="predicted"/>
<comment type="caution">
    <text evidence="2">The sequence shown here is derived from an EMBL/GenBank/DDBJ whole genome shotgun (WGS) entry which is preliminary data.</text>
</comment>
<dbReference type="EMBL" id="JACTNZ010000002">
    <property type="protein sequence ID" value="KAG5560624.1"/>
    <property type="molecule type" value="Genomic_DNA"/>
</dbReference>
<reference evidence="2" key="1">
    <citation type="submission" date="2020-08" db="EMBL/GenBank/DDBJ databases">
        <title>Plant Genome Project.</title>
        <authorList>
            <person name="Zhang R.-G."/>
        </authorList>
    </citation>
    <scope>NUCLEOTIDE SEQUENCE</scope>
    <source>
        <strain evidence="2">WSP0</strain>
        <tissue evidence="2">Leaf</tissue>
    </source>
</reference>
<feature type="chain" id="PRO_5043843154" evidence="1">
    <location>
        <begin position="27"/>
        <end position="58"/>
    </location>
</feature>
<name>A0AAV6L875_9ERIC</name>
<gene>
    <name evidence="2" type="ORF">RHGRI_003820</name>
</gene>
<accession>A0AAV6L875</accession>
<feature type="signal peptide" evidence="1">
    <location>
        <begin position="1"/>
        <end position="26"/>
    </location>
</feature>
<dbReference type="AlphaFoldDB" id="A0AAV6L875"/>
<organism evidence="2 3">
    <name type="scientific">Rhododendron griersonianum</name>
    <dbReference type="NCBI Taxonomy" id="479676"/>
    <lineage>
        <taxon>Eukaryota</taxon>
        <taxon>Viridiplantae</taxon>
        <taxon>Streptophyta</taxon>
        <taxon>Embryophyta</taxon>
        <taxon>Tracheophyta</taxon>
        <taxon>Spermatophyta</taxon>
        <taxon>Magnoliopsida</taxon>
        <taxon>eudicotyledons</taxon>
        <taxon>Gunneridae</taxon>
        <taxon>Pentapetalae</taxon>
        <taxon>asterids</taxon>
        <taxon>Ericales</taxon>
        <taxon>Ericaceae</taxon>
        <taxon>Ericoideae</taxon>
        <taxon>Rhodoreae</taxon>
        <taxon>Rhododendron</taxon>
    </lineage>
</organism>
<sequence>MGFSKLFVVLQVLLISIILLAFQVAARELVETSSALNPYHKMDRELSNKPDNPWPHNP</sequence>
<protein>
    <submittedName>
        <fullName evidence="2">Uncharacterized protein</fullName>
    </submittedName>
</protein>
<dbReference type="Proteomes" id="UP000823749">
    <property type="component" value="Chromosome 2"/>
</dbReference>
<evidence type="ECO:0000313" key="3">
    <source>
        <dbReference type="Proteomes" id="UP000823749"/>
    </source>
</evidence>
<keyword evidence="1" id="KW-0732">Signal</keyword>